<reference evidence="4 5" key="1">
    <citation type="journal article" date="2019" name="Int. J. Syst. Evol. Microbiol.">
        <title>Streptomyces cyaneochromogenes sp. nov., a blue pigment-producing actinomycete from manganese-contaminated soil.</title>
        <authorList>
            <person name="Tang X."/>
            <person name="Zhao J."/>
            <person name="Li K."/>
            <person name="Chen Z."/>
            <person name="Sun Y."/>
            <person name="Gao J."/>
        </authorList>
    </citation>
    <scope>NUCLEOTIDE SEQUENCE [LARGE SCALE GENOMIC DNA]</scope>
    <source>
        <strain evidence="4 5">MK-45</strain>
    </source>
</reference>
<feature type="domain" description="Peptidase S8/S53" evidence="3">
    <location>
        <begin position="10"/>
        <end position="58"/>
    </location>
</feature>
<evidence type="ECO:0000256" key="2">
    <source>
        <dbReference type="PROSITE-ProRule" id="PRU01240"/>
    </source>
</evidence>
<evidence type="ECO:0000313" key="5">
    <source>
        <dbReference type="Proteomes" id="UP000280298"/>
    </source>
</evidence>
<dbReference type="PANTHER" id="PTHR43399">
    <property type="entry name" value="SUBTILISIN-RELATED"/>
    <property type="match status" value="1"/>
</dbReference>
<dbReference type="PROSITE" id="PS51892">
    <property type="entry name" value="SUBTILASE"/>
    <property type="match status" value="1"/>
</dbReference>
<dbReference type="GO" id="GO:0006508">
    <property type="term" value="P:proteolysis"/>
    <property type="evidence" value="ECO:0007669"/>
    <property type="project" value="InterPro"/>
</dbReference>
<proteinExistence type="inferred from homology"/>
<accession>A0A3S9LZS0</accession>
<gene>
    <name evidence="4" type="ORF">EJ357_02450</name>
</gene>
<dbReference type="Pfam" id="PF00082">
    <property type="entry name" value="Peptidase_S8"/>
    <property type="match status" value="1"/>
</dbReference>
<dbReference type="SUPFAM" id="SSF52743">
    <property type="entry name" value="Subtilisin-like"/>
    <property type="match status" value="1"/>
</dbReference>
<dbReference type="AlphaFoldDB" id="A0A3S9LZS0"/>
<protein>
    <recommendedName>
        <fullName evidence="3">Peptidase S8/S53 domain-containing protein</fullName>
    </recommendedName>
</protein>
<keyword evidence="5" id="KW-1185">Reference proteome</keyword>
<sequence>MGSGARSGGKYRGAAPGAKLIVGKVLDDSGSGSDSAIIAGMQWAVAHGAKVVAMSLCSSFSFRLLLSAPNTPPSAAF</sequence>
<dbReference type="Gene3D" id="3.40.50.200">
    <property type="entry name" value="Peptidase S8/S53 domain"/>
    <property type="match status" value="1"/>
</dbReference>
<organism evidence="4 5">
    <name type="scientific">Streptomyces cyaneochromogenes</name>
    <dbReference type="NCBI Taxonomy" id="2496836"/>
    <lineage>
        <taxon>Bacteria</taxon>
        <taxon>Bacillati</taxon>
        <taxon>Actinomycetota</taxon>
        <taxon>Actinomycetes</taxon>
        <taxon>Kitasatosporales</taxon>
        <taxon>Streptomycetaceae</taxon>
        <taxon>Streptomyces</taxon>
    </lineage>
</organism>
<dbReference type="EMBL" id="CP034539">
    <property type="protein sequence ID" value="AZQ32442.1"/>
    <property type="molecule type" value="Genomic_DNA"/>
</dbReference>
<dbReference type="Proteomes" id="UP000280298">
    <property type="component" value="Chromosome"/>
</dbReference>
<evidence type="ECO:0000313" key="4">
    <source>
        <dbReference type="EMBL" id="AZQ32442.1"/>
    </source>
</evidence>
<dbReference type="KEGG" id="scya:EJ357_02450"/>
<dbReference type="InterPro" id="IPR036852">
    <property type="entry name" value="Peptidase_S8/S53_dom_sf"/>
</dbReference>
<name>A0A3S9LZS0_9ACTN</name>
<dbReference type="InterPro" id="IPR051048">
    <property type="entry name" value="Peptidase_S8/S53_subtilisin"/>
</dbReference>
<evidence type="ECO:0000256" key="1">
    <source>
        <dbReference type="ARBA" id="ARBA00011073"/>
    </source>
</evidence>
<comment type="caution">
    <text evidence="2">Lacks conserved residue(s) required for the propagation of feature annotation.</text>
</comment>
<evidence type="ECO:0000259" key="3">
    <source>
        <dbReference type="Pfam" id="PF00082"/>
    </source>
</evidence>
<dbReference type="GO" id="GO:0004252">
    <property type="term" value="F:serine-type endopeptidase activity"/>
    <property type="evidence" value="ECO:0007669"/>
    <property type="project" value="InterPro"/>
</dbReference>
<dbReference type="InterPro" id="IPR000209">
    <property type="entry name" value="Peptidase_S8/S53_dom"/>
</dbReference>
<dbReference type="PANTHER" id="PTHR43399:SF4">
    <property type="entry name" value="CELL WALL-ASSOCIATED PROTEASE"/>
    <property type="match status" value="1"/>
</dbReference>
<comment type="similarity">
    <text evidence="1 2">Belongs to the peptidase S8 family.</text>
</comment>